<evidence type="ECO:0000313" key="3">
    <source>
        <dbReference type="EMBL" id="EJK75319.1"/>
    </source>
</evidence>
<comment type="caution">
    <text evidence="3">The sequence shown here is derived from an EMBL/GenBank/DDBJ whole genome shotgun (WGS) entry which is preliminary data.</text>
</comment>
<evidence type="ECO:0000313" key="4">
    <source>
        <dbReference type="Proteomes" id="UP000266841"/>
    </source>
</evidence>
<feature type="compositionally biased region" description="Basic and acidic residues" evidence="1">
    <location>
        <begin position="52"/>
        <end position="63"/>
    </location>
</feature>
<sequence>MDAFVSGASVVLPSGSFAANPNSRGLGWESGDHDAEGEGSPGGPSSAPDPTVPRRDREAELAERTSSLISSYESYISGNGGDEEARDWDRSGGGGYPAGLEMQSSHQWTGKEYSLGFPALPPAFGRVCLVLAALSVALPLLSAWANRRSDRFHEMAPAMEWPEEETPGDAVQEVGVAPPSGQERPQGQIPEFTSTPEFT</sequence>
<feature type="region of interest" description="Disordered" evidence="1">
    <location>
        <begin position="1"/>
        <end position="102"/>
    </location>
</feature>
<dbReference type="Proteomes" id="UP000266841">
    <property type="component" value="Unassembled WGS sequence"/>
</dbReference>
<accession>K0TDV0</accession>
<evidence type="ECO:0000256" key="1">
    <source>
        <dbReference type="SAM" id="MobiDB-lite"/>
    </source>
</evidence>
<dbReference type="EMBL" id="AGNL01003001">
    <property type="protein sequence ID" value="EJK75319.1"/>
    <property type="molecule type" value="Genomic_DNA"/>
</dbReference>
<keyword evidence="2" id="KW-1133">Transmembrane helix</keyword>
<feature type="transmembrane region" description="Helical" evidence="2">
    <location>
        <begin position="123"/>
        <end position="145"/>
    </location>
</feature>
<gene>
    <name evidence="3" type="ORF">THAOC_02957</name>
</gene>
<protein>
    <submittedName>
        <fullName evidence="3">Uncharacterized protein</fullName>
    </submittedName>
</protein>
<reference evidence="3 4" key="1">
    <citation type="journal article" date="2012" name="Genome Biol.">
        <title>Genome and low-iron response of an oceanic diatom adapted to chronic iron limitation.</title>
        <authorList>
            <person name="Lommer M."/>
            <person name="Specht M."/>
            <person name="Roy A.S."/>
            <person name="Kraemer L."/>
            <person name="Andreson R."/>
            <person name="Gutowska M.A."/>
            <person name="Wolf J."/>
            <person name="Bergner S.V."/>
            <person name="Schilhabel M.B."/>
            <person name="Klostermeier U.C."/>
            <person name="Beiko R.G."/>
            <person name="Rosenstiel P."/>
            <person name="Hippler M."/>
            <person name="Laroche J."/>
        </authorList>
    </citation>
    <scope>NUCLEOTIDE SEQUENCE [LARGE SCALE GENOMIC DNA]</scope>
    <source>
        <strain evidence="3 4">CCMP1005</strain>
    </source>
</reference>
<keyword evidence="2" id="KW-0472">Membrane</keyword>
<dbReference type="AlphaFoldDB" id="K0TDV0"/>
<feature type="non-terminal residue" evidence="3">
    <location>
        <position position="199"/>
    </location>
</feature>
<feature type="region of interest" description="Disordered" evidence="1">
    <location>
        <begin position="162"/>
        <end position="199"/>
    </location>
</feature>
<name>K0TDV0_THAOC</name>
<feature type="compositionally biased region" description="Low complexity" evidence="1">
    <location>
        <begin position="66"/>
        <end position="77"/>
    </location>
</feature>
<keyword evidence="4" id="KW-1185">Reference proteome</keyword>
<keyword evidence="2" id="KW-0812">Transmembrane</keyword>
<proteinExistence type="predicted"/>
<organism evidence="3 4">
    <name type="scientific">Thalassiosira oceanica</name>
    <name type="common">Marine diatom</name>
    <dbReference type="NCBI Taxonomy" id="159749"/>
    <lineage>
        <taxon>Eukaryota</taxon>
        <taxon>Sar</taxon>
        <taxon>Stramenopiles</taxon>
        <taxon>Ochrophyta</taxon>
        <taxon>Bacillariophyta</taxon>
        <taxon>Coscinodiscophyceae</taxon>
        <taxon>Thalassiosirophycidae</taxon>
        <taxon>Thalassiosirales</taxon>
        <taxon>Thalassiosiraceae</taxon>
        <taxon>Thalassiosira</taxon>
    </lineage>
</organism>
<evidence type="ECO:0000256" key="2">
    <source>
        <dbReference type="SAM" id="Phobius"/>
    </source>
</evidence>